<evidence type="ECO:0000313" key="2">
    <source>
        <dbReference type="EMBL" id="GAB0210361.1"/>
    </source>
</evidence>
<protein>
    <submittedName>
        <fullName evidence="2">Solute carrier family 12 member 2-like</fullName>
    </submittedName>
</protein>
<feature type="region of interest" description="Disordered" evidence="1">
    <location>
        <begin position="66"/>
        <end position="91"/>
    </location>
</feature>
<feature type="compositionally biased region" description="Basic and acidic residues" evidence="1">
    <location>
        <begin position="73"/>
        <end position="90"/>
    </location>
</feature>
<comment type="caution">
    <text evidence="2">The sequence shown here is derived from an EMBL/GenBank/DDBJ whole genome shotgun (WGS) entry which is preliminary data.</text>
</comment>
<proteinExistence type="predicted"/>
<keyword evidence="3" id="KW-1185">Reference proteome</keyword>
<organism evidence="2 3">
    <name type="scientific">Grus japonensis</name>
    <name type="common">Japanese crane</name>
    <name type="synonym">Red-crowned crane</name>
    <dbReference type="NCBI Taxonomy" id="30415"/>
    <lineage>
        <taxon>Eukaryota</taxon>
        <taxon>Metazoa</taxon>
        <taxon>Chordata</taxon>
        <taxon>Craniata</taxon>
        <taxon>Vertebrata</taxon>
        <taxon>Euteleostomi</taxon>
        <taxon>Archelosauria</taxon>
        <taxon>Archosauria</taxon>
        <taxon>Dinosauria</taxon>
        <taxon>Saurischia</taxon>
        <taxon>Theropoda</taxon>
        <taxon>Coelurosauria</taxon>
        <taxon>Aves</taxon>
        <taxon>Neognathae</taxon>
        <taxon>Neoaves</taxon>
        <taxon>Gruiformes</taxon>
        <taxon>Gruidae</taxon>
        <taxon>Grus</taxon>
    </lineage>
</organism>
<gene>
    <name evidence="2" type="ORF">GRJ2_003501900</name>
</gene>
<accession>A0ABC9YKW0</accession>
<dbReference type="AlphaFoldDB" id="A0ABC9YKW0"/>
<sequence length="107" mass="11590">MEGKQPVSAEQKTVTEFRAMSEELYLEDKDVATGGAEPAVVVNNVRSRPLDPTLSQSRFQVDLVTEGSGHPAEAAERVDREGSMLDKSSEEAEGSFQVNFVDLSASD</sequence>
<evidence type="ECO:0000313" key="3">
    <source>
        <dbReference type="Proteomes" id="UP001623348"/>
    </source>
</evidence>
<evidence type="ECO:0000256" key="1">
    <source>
        <dbReference type="SAM" id="MobiDB-lite"/>
    </source>
</evidence>
<dbReference type="EMBL" id="BAAFJT010000363">
    <property type="protein sequence ID" value="GAB0210361.1"/>
    <property type="molecule type" value="Genomic_DNA"/>
</dbReference>
<name>A0ABC9YKW0_GRUJA</name>
<reference evidence="2 3" key="1">
    <citation type="submission" date="2024-06" db="EMBL/GenBank/DDBJ databases">
        <title>The draft genome of Grus japonensis, version 3.</title>
        <authorList>
            <person name="Nabeshima K."/>
            <person name="Suzuki S."/>
            <person name="Onuma M."/>
        </authorList>
    </citation>
    <scope>NUCLEOTIDE SEQUENCE [LARGE SCALE GENOMIC DNA]</scope>
    <source>
        <strain evidence="2 3">451A</strain>
    </source>
</reference>
<dbReference type="Proteomes" id="UP001623348">
    <property type="component" value="Unassembled WGS sequence"/>
</dbReference>